<feature type="compositionally biased region" description="Pro residues" evidence="4">
    <location>
        <begin position="963"/>
        <end position="973"/>
    </location>
</feature>
<dbReference type="InterPro" id="IPR038081">
    <property type="entry name" value="CalX-like_sf"/>
</dbReference>
<protein>
    <submittedName>
        <fullName evidence="7">Putative repeat protein (TIGR01451 family)/gliding motility-associated-like protein</fullName>
    </submittedName>
</protein>
<feature type="domain" description="Calx-beta" evidence="6">
    <location>
        <begin position="321"/>
        <end position="397"/>
    </location>
</feature>
<evidence type="ECO:0000256" key="2">
    <source>
        <dbReference type="ARBA" id="ARBA00022737"/>
    </source>
</evidence>
<evidence type="ECO:0000313" key="7">
    <source>
        <dbReference type="EMBL" id="TWI84152.1"/>
    </source>
</evidence>
<feature type="domain" description="DUF11" evidence="5">
    <location>
        <begin position="1006"/>
        <end position="1100"/>
    </location>
</feature>
<organism evidence="7 8">
    <name type="scientific">Chitinophaga japonensis</name>
    <name type="common">Flexibacter japonensis</name>
    <dbReference type="NCBI Taxonomy" id="104662"/>
    <lineage>
        <taxon>Bacteria</taxon>
        <taxon>Pseudomonadati</taxon>
        <taxon>Bacteroidota</taxon>
        <taxon>Chitinophagia</taxon>
        <taxon>Chitinophagales</taxon>
        <taxon>Chitinophagaceae</taxon>
        <taxon>Chitinophaga</taxon>
    </lineage>
</organism>
<dbReference type="GO" id="GO:0007154">
    <property type="term" value="P:cell communication"/>
    <property type="evidence" value="ECO:0007669"/>
    <property type="project" value="InterPro"/>
</dbReference>
<evidence type="ECO:0000256" key="3">
    <source>
        <dbReference type="ARBA" id="ARBA00022837"/>
    </source>
</evidence>
<dbReference type="NCBIfam" id="TIGR01451">
    <property type="entry name" value="B_ant_repeat"/>
    <property type="match status" value="5"/>
</dbReference>
<dbReference type="InterPro" id="IPR026341">
    <property type="entry name" value="T9SS_type_B"/>
</dbReference>
<dbReference type="InterPro" id="IPR047589">
    <property type="entry name" value="DUF11_rpt"/>
</dbReference>
<dbReference type="Pfam" id="PF13585">
    <property type="entry name" value="CHU_C"/>
    <property type="match status" value="1"/>
</dbReference>
<feature type="compositionally biased region" description="Pro residues" evidence="4">
    <location>
        <begin position="666"/>
        <end position="684"/>
    </location>
</feature>
<feature type="compositionally biased region" description="Polar residues" evidence="4">
    <location>
        <begin position="844"/>
        <end position="855"/>
    </location>
</feature>
<evidence type="ECO:0000259" key="6">
    <source>
        <dbReference type="Pfam" id="PF03160"/>
    </source>
</evidence>
<dbReference type="RefSeq" id="WP_343898868.1">
    <property type="nucleotide sequence ID" value="NZ_BAAAFY010000002.1"/>
</dbReference>
<dbReference type="AlphaFoldDB" id="A0A562SSG3"/>
<dbReference type="Gene3D" id="2.60.40.1170">
    <property type="entry name" value="Mu homology domain, subdomain B"/>
    <property type="match status" value="1"/>
</dbReference>
<feature type="domain" description="Calx-beta" evidence="6">
    <location>
        <begin position="204"/>
        <end position="275"/>
    </location>
</feature>
<sequence>MLLALCMLSGSWMPVPRMPSPGRGAVVAGELEMFEVVRPEEGGPDGVIAFRLLNGAVAPSDISITYVVNATVSAPADNGVDYAALPGTITLSAGAAEVQLPIVVTDDLLIEGDENLELTLLSAVDQVGDNYLNPNRTLTTRVIDNDNRISITKVTDGAELGNGNASNGSFLISLPGTLTFNEDIPVRYTIDGISSATGGPGATYDYDNVMLTGEIVLPANTNSIVLPIAVNDDLLVEHDETVQITVQDNNLSAVTGMKFTFDPAQATAVMIIDDDDARVPVNILSTVDGAEPGGAAGNGSFTIGWPNGLSATGSIIVRLSIAGTATANADYTTIPVTRLLPAGASSVTIPVTVLNDLLVEGAETVVLTITGLTPGAGVPPLIIGPNNTATVTIADDDIMSSLQWKSASYTGTGAGGAVTAGDLITYAVHVRNAGNVSLANVQIADTIPAYTELVSADENIVPDADGKLTWTIPAIAAGAADVVRSFTVRVVNDLTGVTNITNTAFVDNGDGTGGHPTSPPGPGDPGNPHPGPDPDDPSTDIPADDGGKQSANWKSAAYTGTGANGTVRPGDEIVYTVHVRNTGHVRLDNVLITDNLPAYTEFLSADDGIVPDATGRLIWTIPLVPVGAADVTRSFTVRVINDLTGAAGILNTAGIDNGNGSGEQPSTPPDPGNPNEPHPGPVNPGDPSTHVPVDTFKRSAAWKSAAYAGSGASGAVRPGDEITYTIHIRNTGYVSLHDVRIMDSIPAYTEFISAEEGIIPDAAGRLTWTIPGIPVGGPDITRSFTVRVVNDLTHAIHIINTGWVDNGDGSGDHPTSPPDPADPGDPHPNPDPDDPATEIPVDNGKSSANWKSASYTGTGEGGSVTTGDEITYTMHVRNTGSVTLTHVLVTDNVPDYTEFVSAEEGIAPDGAGRLAWTIPAIPVGGADVTRSYTVRVARDLTGATSIVNTAAVDNGNGNGSRPTTPPDPGNPNEPHPHPDPNDPSTDIPVDTVIRFDTWKTVITQSGDPKAKPGEVLTYTIHLRNTGNVAIPSIQVTDPVPDHTTFISAADGGAFNQAANTVNWTVSDLAVESVATVSFQVRVEQELDSVPVIINTATVTDGNVTVPTSGCDPAQPGCNGLPGTSIETAPAEEGLFFVNAMSPNGDGRNEYFVIRGLERYPGASLYVFNRWGSMVYQAKDYRNDWNGAGLSEGTYYYRLEIKQGSGTKLYKGWVVIKRN</sequence>
<keyword evidence="8" id="KW-1185">Reference proteome</keyword>
<feature type="region of interest" description="Disordered" evidence="4">
    <location>
        <begin position="949"/>
        <end position="988"/>
    </location>
</feature>
<gene>
    <name evidence="7" type="ORF">LX66_4514</name>
</gene>
<dbReference type="Gene3D" id="2.60.40.2030">
    <property type="match status" value="3"/>
</dbReference>
<evidence type="ECO:0000259" key="5">
    <source>
        <dbReference type="Pfam" id="PF01345"/>
    </source>
</evidence>
<feature type="compositionally biased region" description="Pro residues" evidence="4">
    <location>
        <begin position="517"/>
        <end position="531"/>
    </location>
</feature>
<evidence type="ECO:0000256" key="4">
    <source>
        <dbReference type="SAM" id="MobiDB-lite"/>
    </source>
</evidence>
<name>A0A562SSG3_CHIJA</name>
<reference evidence="7 8" key="1">
    <citation type="journal article" date="2013" name="Stand. Genomic Sci.">
        <title>Genomic Encyclopedia of Type Strains, Phase I: The one thousand microbial genomes (KMG-I) project.</title>
        <authorList>
            <person name="Kyrpides N.C."/>
            <person name="Woyke T."/>
            <person name="Eisen J.A."/>
            <person name="Garrity G."/>
            <person name="Lilburn T.G."/>
            <person name="Beck B.J."/>
            <person name="Whitman W.B."/>
            <person name="Hugenholtz P."/>
            <person name="Klenk H.P."/>
        </authorList>
    </citation>
    <scope>NUCLEOTIDE SEQUENCE [LARGE SCALE GENOMIC DNA]</scope>
    <source>
        <strain evidence="7 8">DSM 13484</strain>
    </source>
</reference>
<accession>A0A562SSG3</accession>
<dbReference type="PANTHER" id="PTHR34819:SF3">
    <property type="entry name" value="CELL SURFACE PROTEIN"/>
    <property type="match status" value="1"/>
</dbReference>
<dbReference type="Pfam" id="PF03160">
    <property type="entry name" value="Calx-beta"/>
    <property type="match status" value="3"/>
</dbReference>
<evidence type="ECO:0000313" key="8">
    <source>
        <dbReference type="Proteomes" id="UP000316778"/>
    </source>
</evidence>
<feature type="domain" description="DUF11" evidence="5">
    <location>
        <begin position="862"/>
        <end position="955"/>
    </location>
</feature>
<feature type="region of interest" description="Disordered" evidence="4">
    <location>
        <begin position="654"/>
        <end position="693"/>
    </location>
</feature>
<dbReference type="InterPro" id="IPR051172">
    <property type="entry name" value="Chlamydia_OmcB"/>
</dbReference>
<comment type="caution">
    <text evidence="7">The sequence shown here is derived from an EMBL/GenBank/DDBJ whole genome shotgun (WGS) entry which is preliminary data.</text>
</comment>
<feature type="domain" description="DUF11" evidence="5">
    <location>
        <begin position="715"/>
        <end position="806"/>
    </location>
</feature>
<feature type="domain" description="DUF11" evidence="5">
    <location>
        <begin position="417"/>
        <end position="508"/>
    </location>
</feature>
<keyword evidence="2" id="KW-0677">Repeat</keyword>
<dbReference type="NCBIfam" id="TIGR04131">
    <property type="entry name" value="Bac_Flav_CTERM"/>
    <property type="match status" value="1"/>
</dbReference>
<dbReference type="GO" id="GO:0016020">
    <property type="term" value="C:membrane"/>
    <property type="evidence" value="ECO:0007669"/>
    <property type="project" value="InterPro"/>
</dbReference>
<dbReference type="EMBL" id="VLLG01000005">
    <property type="protein sequence ID" value="TWI84152.1"/>
    <property type="molecule type" value="Genomic_DNA"/>
</dbReference>
<dbReference type="InterPro" id="IPR001434">
    <property type="entry name" value="OmcB-like_DUF11"/>
</dbReference>
<dbReference type="Proteomes" id="UP000316778">
    <property type="component" value="Unassembled WGS sequence"/>
</dbReference>
<proteinExistence type="predicted"/>
<dbReference type="PANTHER" id="PTHR34819">
    <property type="entry name" value="LARGE CYSTEINE-RICH PERIPLASMIC PROTEIN OMCB"/>
    <property type="match status" value="1"/>
</dbReference>
<feature type="domain" description="DUF11" evidence="5">
    <location>
        <begin position="561"/>
        <end position="657"/>
    </location>
</feature>
<evidence type="ECO:0000256" key="1">
    <source>
        <dbReference type="ARBA" id="ARBA00022729"/>
    </source>
</evidence>
<dbReference type="InterPro" id="IPR003644">
    <property type="entry name" value="Calx_beta"/>
</dbReference>
<feature type="domain" description="Calx-beta" evidence="6">
    <location>
        <begin position="70"/>
        <end position="140"/>
    </location>
</feature>
<dbReference type="SUPFAM" id="SSF141072">
    <property type="entry name" value="CalX-like"/>
    <property type="match status" value="3"/>
</dbReference>
<keyword evidence="1" id="KW-0732">Signal</keyword>
<dbReference type="Pfam" id="PF01345">
    <property type="entry name" value="DUF11"/>
    <property type="match status" value="5"/>
</dbReference>
<feature type="region of interest" description="Disordered" evidence="4">
    <location>
        <begin position="803"/>
        <end position="866"/>
    </location>
</feature>
<feature type="region of interest" description="Disordered" evidence="4">
    <location>
        <begin position="502"/>
        <end position="553"/>
    </location>
</feature>
<keyword evidence="3" id="KW-0106">Calcium</keyword>